<evidence type="ECO:0000256" key="6">
    <source>
        <dbReference type="ARBA" id="ARBA00022827"/>
    </source>
</evidence>
<dbReference type="EC" id="1.14.15.46" evidence="11"/>
<name>A0A835Z6E6_9STRA</name>
<dbReference type="GO" id="GO:0016712">
    <property type="term" value="F:oxidoreductase activity, acting on paired donors, with incorporation or reduction of molecular oxygen, reduced flavin or flavoprotein as one donor, and incorporation of one atom of oxygen"/>
    <property type="evidence" value="ECO:0007669"/>
    <property type="project" value="UniProtKB-UniRule"/>
</dbReference>
<dbReference type="GO" id="GO:0106364">
    <property type="term" value="F:4-hydroxy-3-all-trans-polyprenylbenzoate oxygenase activity"/>
    <property type="evidence" value="ECO:0007669"/>
    <property type="project" value="UniProtKB-EC"/>
</dbReference>
<dbReference type="InterPro" id="IPR000689">
    <property type="entry name" value="UbQ_mOase_COQ6"/>
</dbReference>
<comment type="cofactor">
    <cofactor evidence="1 11">
        <name>FAD</name>
        <dbReference type="ChEBI" id="CHEBI:57692"/>
    </cofactor>
</comment>
<dbReference type="InterPro" id="IPR010971">
    <property type="entry name" value="UbiH/COQ6"/>
</dbReference>
<keyword evidence="7 11" id="KW-0560">Oxidoreductase</keyword>
<dbReference type="EC" id="1.14.15.45" evidence="11"/>
<proteinExistence type="inferred from homology"/>
<feature type="region of interest" description="Disordered" evidence="12">
    <location>
        <begin position="190"/>
        <end position="217"/>
    </location>
</feature>
<keyword evidence="14" id="KW-0830">Ubiquinone</keyword>
<comment type="function">
    <text evidence="11">FAD-dependent monooxygenase required for two non-consecutive steps during ubiquinone biosynthesis. Required for the C5-ring hydroxylation during ubiquinone biosynthesis by catalyzing the hydroxylation of 4-hydroxy-3-(all-trans-polyprenyl)benzoic acid to 3,4-dihydroxy-5-(all-trans-polyprenyl)benzoic acid. Also acts downstream of coq4, for the C1-hydroxylation during ubiquinone biosynthesis by catalyzing the hydroxylation of 2-methoxy-6-(all-trans-polyprenyl)phenol to 2-methoxy-6-(all-trans-polyprenyl)benzene-1,4-diol. The electrons required for the hydroxylation reaction are funneled indirectly to coq6 from NADPH via a ferredoxin/ferredoxin reductase system.</text>
</comment>
<keyword evidence="4 11" id="KW-0831">Ubiquinone biosynthesis</keyword>
<dbReference type="HAMAP" id="MF_03193">
    <property type="entry name" value="COQ6_monooxygenase"/>
    <property type="match status" value="1"/>
</dbReference>
<comment type="subunit">
    <text evidence="11">Component of a multi-subunit COQ enzyme complex.</text>
</comment>
<keyword evidence="5 11" id="KW-0999">Mitochondrion inner membrane</keyword>
<evidence type="ECO:0000313" key="15">
    <source>
        <dbReference type="Proteomes" id="UP000664859"/>
    </source>
</evidence>
<evidence type="ECO:0000256" key="9">
    <source>
        <dbReference type="ARBA" id="ARBA00023128"/>
    </source>
</evidence>
<dbReference type="FunFam" id="3.50.50.60:FF:000021">
    <property type="entry name" value="Ubiquinone biosynthesis monooxygenase COQ6"/>
    <property type="match status" value="1"/>
</dbReference>
<dbReference type="EMBL" id="JAFCMP010000088">
    <property type="protein sequence ID" value="KAG5187576.1"/>
    <property type="molecule type" value="Genomic_DNA"/>
</dbReference>
<accession>A0A835Z6E6</accession>
<evidence type="ECO:0000256" key="4">
    <source>
        <dbReference type="ARBA" id="ARBA00022688"/>
    </source>
</evidence>
<comment type="pathway">
    <text evidence="11">Cofactor biosynthesis; ubiquinone biosynthesis.</text>
</comment>
<evidence type="ECO:0000256" key="1">
    <source>
        <dbReference type="ARBA" id="ARBA00001974"/>
    </source>
</evidence>
<dbReference type="UniPathway" id="UPA00232"/>
<evidence type="ECO:0000313" key="14">
    <source>
        <dbReference type="EMBL" id="KAG5187576.1"/>
    </source>
</evidence>
<dbReference type="GO" id="GO:0031314">
    <property type="term" value="C:extrinsic component of mitochondrial inner membrane"/>
    <property type="evidence" value="ECO:0007669"/>
    <property type="project" value="UniProtKB-UniRule"/>
</dbReference>
<evidence type="ECO:0000256" key="12">
    <source>
        <dbReference type="SAM" id="MobiDB-lite"/>
    </source>
</evidence>
<keyword evidence="3 11" id="KW-0285">Flavoprotein</keyword>
<dbReference type="Pfam" id="PF01494">
    <property type="entry name" value="FAD_binding_3"/>
    <property type="match status" value="1"/>
</dbReference>
<evidence type="ECO:0000256" key="3">
    <source>
        <dbReference type="ARBA" id="ARBA00022630"/>
    </source>
</evidence>
<evidence type="ECO:0000256" key="8">
    <source>
        <dbReference type="ARBA" id="ARBA00023033"/>
    </source>
</evidence>
<evidence type="ECO:0000256" key="2">
    <source>
        <dbReference type="ARBA" id="ARBA00005349"/>
    </source>
</evidence>
<dbReference type="OrthoDB" id="683240at2759"/>
<dbReference type="PANTHER" id="PTHR43876:SF7">
    <property type="entry name" value="UBIQUINONE BIOSYNTHESIS MONOOXYGENASE COQ6, MITOCHONDRIAL"/>
    <property type="match status" value="1"/>
</dbReference>
<sequence>MLASSVRRAGSRCLVRQRPACLCTDAAGGAWDYDYDVLVVGGGIVGAALACKLAEIPKAGGSFKIGLVEGRAPPTVADVMARPTPDARVYTLAPSSVHFLDSVGAWAAVAPRAHAFSRMHVWDARGRGALRFDARTAAASASAAAPPALGHTAEHTALQAALFERLRALHADGALALLCPRELAALDFRGTEREPPGPMRATLSGGGSGGGGGGGGGEQVTARLVVAADGGASKVRRLRGLRSFGWGYGQRAVVCTVALERGGDAATAWQRYLPRGPLALLPLWDGFASVVWSTTPEEAEELKALPPGAFLERLNAALRGDAAPPPPPFAGIPLLGAAAEGAANAVNALASLTALGSSGGGDGSGGDTAVVSPLAVGLPGPRLGFDLSLAQSAAYTAPRVALVGDAAHTVHPMAGQGLNLGLSDAEALAAAIREAALSGGDIGSVQALSRYDSDRRMRNAAMLGGLDALHRVFATGAAPVALARNAGMALIDASPQLKAAIARVAMGV</sequence>
<evidence type="ECO:0000256" key="10">
    <source>
        <dbReference type="ARBA" id="ARBA00023136"/>
    </source>
</evidence>
<dbReference type="Proteomes" id="UP000664859">
    <property type="component" value="Unassembled WGS sequence"/>
</dbReference>
<evidence type="ECO:0000256" key="5">
    <source>
        <dbReference type="ARBA" id="ARBA00022792"/>
    </source>
</evidence>
<dbReference type="GO" id="GO:0071949">
    <property type="term" value="F:FAD binding"/>
    <property type="evidence" value="ECO:0007669"/>
    <property type="project" value="InterPro"/>
</dbReference>
<gene>
    <name evidence="14" type="ORF">JKP88DRAFT_193748</name>
</gene>
<dbReference type="InterPro" id="IPR051205">
    <property type="entry name" value="UbiH/COQ6_monooxygenase"/>
</dbReference>
<reference evidence="14" key="1">
    <citation type="submission" date="2021-02" db="EMBL/GenBank/DDBJ databases">
        <title>First Annotated Genome of the Yellow-green Alga Tribonema minus.</title>
        <authorList>
            <person name="Mahan K.M."/>
        </authorList>
    </citation>
    <scope>NUCLEOTIDE SEQUENCE</scope>
    <source>
        <strain evidence="14">UTEX B ZZ1240</strain>
    </source>
</reference>
<dbReference type="NCBIfam" id="TIGR01988">
    <property type="entry name" value="Ubi-OHases"/>
    <property type="match status" value="1"/>
</dbReference>
<dbReference type="PANTHER" id="PTHR43876">
    <property type="entry name" value="UBIQUINONE BIOSYNTHESIS MONOOXYGENASE COQ6, MITOCHONDRIAL"/>
    <property type="match status" value="1"/>
</dbReference>
<keyword evidence="15" id="KW-1185">Reference proteome</keyword>
<dbReference type="Gene3D" id="3.50.50.60">
    <property type="entry name" value="FAD/NAD(P)-binding domain"/>
    <property type="match status" value="2"/>
</dbReference>
<feature type="compositionally biased region" description="Gly residues" evidence="12">
    <location>
        <begin position="204"/>
        <end position="217"/>
    </location>
</feature>
<comment type="catalytic activity">
    <reaction evidence="11">
        <text>a 4-hydroxy-3-(all-trans-polyprenyl)benzoate + 2 reduced [2Fe-2S]-[ferredoxin] + O2 + 2 H(+) = a 3,4-dihydroxy-5-(all-trans-polyprenyl)benzoate + 2 oxidized [2Fe-2S]-[ferredoxin] + H2O</text>
        <dbReference type="Rhea" id="RHEA:81195"/>
        <dbReference type="Rhea" id="RHEA-COMP:9514"/>
        <dbReference type="Rhea" id="RHEA-COMP:10000"/>
        <dbReference type="Rhea" id="RHEA-COMP:10001"/>
        <dbReference type="Rhea" id="RHEA-COMP:10930"/>
        <dbReference type="ChEBI" id="CHEBI:15377"/>
        <dbReference type="ChEBI" id="CHEBI:15378"/>
        <dbReference type="ChEBI" id="CHEBI:15379"/>
        <dbReference type="ChEBI" id="CHEBI:33737"/>
        <dbReference type="ChEBI" id="CHEBI:33738"/>
        <dbReference type="ChEBI" id="CHEBI:64694"/>
        <dbReference type="ChEBI" id="CHEBI:78396"/>
        <dbReference type="EC" id="1.14.15.45"/>
    </reaction>
</comment>
<comment type="caution">
    <text evidence="14">The sequence shown here is derived from an EMBL/GenBank/DDBJ whole genome shotgun (WGS) entry which is preliminary data.</text>
</comment>
<evidence type="ECO:0000259" key="13">
    <source>
        <dbReference type="Pfam" id="PF01494"/>
    </source>
</evidence>
<feature type="domain" description="FAD-binding" evidence="13">
    <location>
        <begin position="393"/>
        <end position="462"/>
    </location>
</feature>
<keyword evidence="9 11" id="KW-0496">Mitochondrion</keyword>
<keyword evidence="8 11" id="KW-0503">Monooxygenase</keyword>
<keyword evidence="10 11" id="KW-0472">Membrane</keyword>
<protein>
    <recommendedName>
        <fullName evidence="11">Ubiquinone biosynthesis monooxygenase COQ6, mitochondrial</fullName>
        <ecNumber evidence="11">1.14.15.45</ecNumber>
    </recommendedName>
    <alternativeName>
        <fullName evidence="11">2-methoxy-6-polyprenolphenol 4-hydroxylase</fullName>
        <ecNumber evidence="11">1.14.15.46</ecNumber>
    </alternativeName>
</protein>
<dbReference type="PRINTS" id="PR00420">
    <property type="entry name" value="RNGMNOXGNASE"/>
</dbReference>
<dbReference type="AlphaFoldDB" id="A0A835Z6E6"/>
<evidence type="ECO:0000256" key="7">
    <source>
        <dbReference type="ARBA" id="ARBA00023002"/>
    </source>
</evidence>
<dbReference type="InterPro" id="IPR002938">
    <property type="entry name" value="FAD-bd"/>
</dbReference>
<dbReference type="SUPFAM" id="SSF51905">
    <property type="entry name" value="FAD/NAD(P)-binding domain"/>
    <property type="match status" value="1"/>
</dbReference>
<comment type="subcellular location">
    <subcellularLocation>
        <location evidence="11">Mitochondrion inner membrane</location>
        <topology evidence="11">Peripheral membrane protein</topology>
        <orientation evidence="11">Matrix side</orientation>
    </subcellularLocation>
</comment>
<dbReference type="InterPro" id="IPR036188">
    <property type="entry name" value="FAD/NAD-bd_sf"/>
</dbReference>
<keyword evidence="6 11" id="KW-0274">FAD</keyword>
<comment type="catalytic activity">
    <reaction evidence="11">
        <text>a 2-methoxy-6-(all-trans-polyprenyl)phenol + 2 reduced [2Fe-2S]-[ferredoxin] + O2 + 2 H(+) = a 2-methoxy-6-(all-trans-polyprenyl)benzene-1,4-diol + 2 oxidized [2Fe-2S]-[ferredoxin] + H2O</text>
        <dbReference type="Rhea" id="RHEA:81183"/>
        <dbReference type="Rhea" id="RHEA-COMP:9551"/>
        <dbReference type="Rhea" id="RHEA-COMP:10000"/>
        <dbReference type="Rhea" id="RHEA-COMP:10001"/>
        <dbReference type="Rhea" id="RHEA-COMP:10858"/>
        <dbReference type="ChEBI" id="CHEBI:15377"/>
        <dbReference type="ChEBI" id="CHEBI:15378"/>
        <dbReference type="ChEBI" id="CHEBI:15379"/>
        <dbReference type="ChEBI" id="CHEBI:33737"/>
        <dbReference type="ChEBI" id="CHEBI:33738"/>
        <dbReference type="ChEBI" id="CHEBI:62731"/>
        <dbReference type="ChEBI" id="CHEBI:84166"/>
        <dbReference type="EC" id="1.14.15.46"/>
    </reaction>
</comment>
<evidence type="ECO:0000256" key="11">
    <source>
        <dbReference type="HAMAP-Rule" id="MF_03193"/>
    </source>
</evidence>
<comment type="similarity">
    <text evidence="2 11">Belongs to the UbiH/COQ6 family.</text>
</comment>
<dbReference type="GO" id="GO:0120538">
    <property type="term" value="F:2-methoxy-6-polyprenolphenol 4-hydroxylase activity"/>
    <property type="evidence" value="ECO:0007669"/>
    <property type="project" value="UniProtKB-EC"/>
</dbReference>
<organism evidence="14 15">
    <name type="scientific">Tribonema minus</name>
    <dbReference type="NCBI Taxonomy" id="303371"/>
    <lineage>
        <taxon>Eukaryota</taxon>
        <taxon>Sar</taxon>
        <taxon>Stramenopiles</taxon>
        <taxon>Ochrophyta</taxon>
        <taxon>PX clade</taxon>
        <taxon>Xanthophyceae</taxon>
        <taxon>Tribonematales</taxon>
        <taxon>Tribonemataceae</taxon>
        <taxon>Tribonema</taxon>
    </lineage>
</organism>